<comment type="caution">
    <text evidence="1">The sequence shown here is derived from an EMBL/GenBank/DDBJ whole genome shotgun (WGS) entry which is preliminary data.</text>
</comment>
<name>A0ABX1N859_9RHOO</name>
<keyword evidence="2" id="KW-1185">Reference proteome</keyword>
<sequence>MEGQLGSDGDSGMGAAGGRIDWRTGKRMMARGDAFWQQHEALRREQGLSIPQYCEANGLALSTFRRRVGRLVRAETDVEPASRAKSKSADARGQFIALPHGADASSRSAEIEVRLPGTMTLRLQGAAAQQVLDRILAQLL</sequence>
<organism evidence="1 2">
    <name type="scientific">Aromatoleum buckelii</name>
    <dbReference type="NCBI Taxonomy" id="200254"/>
    <lineage>
        <taxon>Bacteria</taxon>
        <taxon>Pseudomonadati</taxon>
        <taxon>Pseudomonadota</taxon>
        <taxon>Betaproteobacteria</taxon>
        <taxon>Rhodocyclales</taxon>
        <taxon>Rhodocyclaceae</taxon>
        <taxon>Aromatoleum</taxon>
    </lineage>
</organism>
<dbReference type="NCBIfam" id="NF047593">
    <property type="entry name" value="IS66_ISAeme5_TnpA"/>
    <property type="match status" value="1"/>
</dbReference>
<dbReference type="RefSeq" id="WP_169200637.1">
    <property type="nucleotide sequence ID" value="NZ_WTVH02000010.1"/>
</dbReference>
<dbReference type="Proteomes" id="UP000601990">
    <property type="component" value="Unassembled WGS sequence"/>
</dbReference>
<evidence type="ECO:0000313" key="2">
    <source>
        <dbReference type="Proteomes" id="UP000601990"/>
    </source>
</evidence>
<reference evidence="1" key="1">
    <citation type="submission" date="2019-12" db="EMBL/GenBank/DDBJ databases">
        <title>Comparative genomics gives insights into the taxonomy of the Azoarcus-Aromatoleum group and reveals separate origins of nif in the plant-associated Azoarcus and non-plant-associated Aromatoleum sub-groups.</title>
        <authorList>
            <person name="Lafos M."/>
            <person name="Maluk M."/>
            <person name="Batista M."/>
            <person name="Junghare M."/>
            <person name="Carmona M."/>
            <person name="Faoro H."/>
            <person name="Cruz L.M."/>
            <person name="Battistoni F."/>
            <person name="De Souza E."/>
            <person name="Pedrosa F."/>
            <person name="Chen W.-M."/>
            <person name="Poole P.S."/>
            <person name="Dixon R.A."/>
            <person name="James E.K."/>
        </authorList>
    </citation>
    <scope>NUCLEOTIDE SEQUENCE</scope>
    <source>
        <strain evidence="1">U120</strain>
    </source>
</reference>
<evidence type="ECO:0008006" key="3">
    <source>
        <dbReference type="Google" id="ProtNLM"/>
    </source>
</evidence>
<protein>
    <recommendedName>
        <fullName evidence="3">Transposase</fullName>
    </recommendedName>
</protein>
<accession>A0ABX1N859</accession>
<proteinExistence type="predicted"/>
<evidence type="ECO:0000313" key="1">
    <source>
        <dbReference type="EMBL" id="NMF95458.1"/>
    </source>
</evidence>
<gene>
    <name evidence="1" type="ORF">GO608_19415</name>
</gene>
<dbReference type="EMBL" id="WTVH01000091">
    <property type="protein sequence ID" value="NMF95458.1"/>
    <property type="molecule type" value="Genomic_DNA"/>
</dbReference>